<dbReference type="InterPro" id="IPR048423">
    <property type="entry name" value="DRL_cat"/>
</dbReference>
<dbReference type="PANTHER" id="PTHR37850">
    <property type="entry name" value="STRU PROTEIN"/>
    <property type="match status" value="1"/>
</dbReference>
<dbReference type="SUPFAM" id="SSF51735">
    <property type="entry name" value="NAD(P)-binding Rossmann-fold domains"/>
    <property type="match status" value="1"/>
</dbReference>
<dbReference type="EMBL" id="PHUJ01000003">
    <property type="protein sequence ID" value="PKB30465.1"/>
    <property type="molecule type" value="Genomic_DNA"/>
</dbReference>
<dbReference type="Gene3D" id="3.40.50.720">
    <property type="entry name" value="NAD(P)-binding Rossmann-like Domain"/>
    <property type="match status" value="1"/>
</dbReference>
<feature type="domain" description="SAF" evidence="1">
    <location>
        <begin position="343"/>
        <end position="408"/>
    </location>
</feature>
<dbReference type="InterPro" id="IPR036291">
    <property type="entry name" value="NAD(P)-bd_dom_sf"/>
</dbReference>
<name>A0AA44UNA9_PSEA5</name>
<dbReference type="GO" id="GO:0050661">
    <property type="term" value="F:NADP binding"/>
    <property type="evidence" value="ECO:0007669"/>
    <property type="project" value="InterPro"/>
</dbReference>
<dbReference type="GO" id="GO:0016491">
    <property type="term" value="F:oxidoreductase activity"/>
    <property type="evidence" value="ECO:0007669"/>
    <property type="project" value="InterPro"/>
</dbReference>
<dbReference type="PANTHER" id="PTHR37850:SF1">
    <property type="entry name" value="SAF DOMAIN PROTEIN"/>
    <property type="match status" value="1"/>
</dbReference>
<dbReference type="AlphaFoldDB" id="A0AA44UNA9"/>
<evidence type="ECO:0000259" key="1">
    <source>
        <dbReference type="SMART" id="SM00858"/>
    </source>
</evidence>
<dbReference type="Pfam" id="PF03447">
    <property type="entry name" value="NAD_binding_3"/>
    <property type="match status" value="1"/>
</dbReference>
<gene>
    <name evidence="2" type="ORF">ATL51_2130</name>
</gene>
<accession>A0AA44UNA9</accession>
<reference evidence="2 3" key="1">
    <citation type="submission" date="2017-11" db="EMBL/GenBank/DDBJ databases">
        <title>Sequencing the genomes of 1000 actinobacteria strains.</title>
        <authorList>
            <person name="Klenk H.-P."/>
        </authorList>
    </citation>
    <scope>NUCLEOTIDE SEQUENCE [LARGE SCALE GENOMIC DNA]</scope>
    <source>
        <strain evidence="2 3">DSM 44104</strain>
    </source>
</reference>
<sequence>MLILDTALAKRAAENRPIRVGLVGAGFMGRGLVNQIVNSTPGMDVVAIANRTVATAVRAYTEAGLEPVEVSTTAQVEAMVAKGVPAVLGDAFALLAAENIDVLVDVTGAVEFGARVTVAAIERGLPVVTMNAELDGTVGPLLAHRARAAGVVLTGADGDQPGVQANLLRFVRGIGVTPLVAGNIKGLQDEYRTPTTQQAFAEKWGQDPYMVTSFADGTKVSFEQAIVANAFGFTVGRRGMYGRDHAGHVDELTAAYDVDELRELGGVVDYVVGAKPGPGIYVLGTHDDPKQRHYLNLYKLGEGPLYSFYTPYHLCHFEVPNTIVRAVDFADAALSPPAGQRVDVVATAKQDLSAGHTVDGLGGYDTYGVAESSPVTRAERLLPMGVAEGCTLVRDVAKDAVLTYDDVTLPPGRLVDALREEQEKLFA</sequence>
<organism evidence="2 3">
    <name type="scientific">Pseudonocardia alni</name>
    <name type="common">Amycolata alni</name>
    <dbReference type="NCBI Taxonomy" id="33907"/>
    <lineage>
        <taxon>Bacteria</taxon>
        <taxon>Bacillati</taxon>
        <taxon>Actinomycetota</taxon>
        <taxon>Actinomycetes</taxon>
        <taxon>Pseudonocardiales</taxon>
        <taxon>Pseudonocardiaceae</taxon>
        <taxon>Pseudonocardia</taxon>
    </lineage>
</organism>
<dbReference type="SMART" id="SM00858">
    <property type="entry name" value="SAF"/>
    <property type="match status" value="1"/>
</dbReference>
<dbReference type="InterPro" id="IPR005106">
    <property type="entry name" value="Asp/hSer_DH_NAD-bd"/>
</dbReference>
<comment type="caution">
    <text evidence="2">The sequence shown here is derived from an EMBL/GenBank/DDBJ whole genome shotgun (WGS) entry which is preliminary data.</text>
</comment>
<dbReference type="Proteomes" id="UP000232453">
    <property type="component" value="Unassembled WGS sequence"/>
</dbReference>
<evidence type="ECO:0000313" key="3">
    <source>
        <dbReference type="Proteomes" id="UP000232453"/>
    </source>
</evidence>
<evidence type="ECO:0000313" key="2">
    <source>
        <dbReference type="EMBL" id="PKB30465.1"/>
    </source>
</evidence>
<dbReference type="RefSeq" id="WP_100878511.1">
    <property type="nucleotide sequence ID" value="NZ_JBICSI010000003.1"/>
</dbReference>
<dbReference type="InterPro" id="IPR013974">
    <property type="entry name" value="SAF"/>
</dbReference>
<protein>
    <submittedName>
        <fullName evidence="2">Homoserine dehydrogenase-like protein</fullName>
    </submittedName>
</protein>
<dbReference type="CDD" id="cd11616">
    <property type="entry name" value="SAF_DH_OX_like"/>
    <property type="match status" value="1"/>
</dbReference>
<proteinExistence type="predicted"/>
<dbReference type="Pfam" id="PF21135">
    <property type="entry name" value="DRL_cat"/>
    <property type="match status" value="1"/>
</dbReference>